<accession>A0A7W2FS75</accession>
<keyword evidence="2" id="KW-1185">Reference proteome</keyword>
<organism evidence="1 2">
    <name type="scientific">Vibrio marinisediminis</name>
    <dbReference type="NCBI Taxonomy" id="2758441"/>
    <lineage>
        <taxon>Bacteria</taxon>
        <taxon>Pseudomonadati</taxon>
        <taxon>Pseudomonadota</taxon>
        <taxon>Gammaproteobacteria</taxon>
        <taxon>Vibrionales</taxon>
        <taxon>Vibrionaceae</taxon>
        <taxon>Vibrio</taxon>
    </lineage>
</organism>
<sequence>MENVDHCPLCNCDEFLISNSGSLLCAGCGSLFEDVQQIVATETLHPASIAPITITQSMLSH</sequence>
<gene>
    <name evidence="1" type="ORF">H2O73_12865</name>
</gene>
<evidence type="ECO:0000313" key="2">
    <source>
        <dbReference type="Proteomes" id="UP000571701"/>
    </source>
</evidence>
<protein>
    <recommendedName>
        <fullName evidence="3">TFIIB-type domain-containing protein</fullName>
    </recommendedName>
</protein>
<name>A0A7W2FS75_9VIBR</name>
<dbReference type="EMBL" id="JACFYF010000007">
    <property type="protein sequence ID" value="MBA5763247.1"/>
    <property type="molecule type" value="Genomic_DNA"/>
</dbReference>
<proteinExistence type="predicted"/>
<evidence type="ECO:0000313" key="1">
    <source>
        <dbReference type="EMBL" id="MBA5763247.1"/>
    </source>
</evidence>
<comment type="caution">
    <text evidence="1">The sequence shown here is derived from an EMBL/GenBank/DDBJ whole genome shotgun (WGS) entry which is preliminary data.</text>
</comment>
<dbReference type="Proteomes" id="UP000571701">
    <property type="component" value="Unassembled WGS sequence"/>
</dbReference>
<evidence type="ECO:0008006" key="3">
    <source>
        <dbReference type="Google" id="ProtNLM"/>
    </source>
</evidence>
<reference evidence="1 2" key="1">
    <citation type="submission" date="2020-07" db="EMBL/GenBank/DDBJ databases">
        <title>Vibrio marinisediminis sp. nov., isolated from marine sediment.</title>
        <authorList>
            <person name="Ji X."/>
        </authorList>
    </citation>
    <scope>NUCLEOTIDE SEQUENCE [LARGE SCALE GENOMIC DNA]</scope>
    <source>
        <strain evidence="1 2">404</strain>
    </source>
</reference>
<dbReference type="AlphaFoldDB" id="A0A7W2FS75"/>